<organism evidence="2">
    <name type="scientific">viral metagenome</name>
    <dbReference type="NCBI Taxonomy" id="1070528"/>
    <lineage>
        <taxon>unclassified sequences</taxon>
        <taxon>metagenomes</taxon>
        <taxon>organismal metagenomes</taxon>
    </lineage>
</organism>
<keyword evidence="1" id="KW-0472">Membrane</keyword>
<keyword evidence="1" id="KW-0812">Transmembrane</keyword>
<reference evidence="2" key="1">
    <citation type="journal article" date="2020" name="Nature">
        <title>Giant virus diversity and host interactions through global metagenomics.</title>
        <authorList>
            <person name="Schulz F."/>
            <person name="Roux S."/>
            <person name="Paez-Espino D."/>
            <person name="Jungbluth S."/>
            <person name="Walsh D.A."/>
            <person name="Denef V.J."/>
            <person name="McMahon K.D."/>
            <person name="Konstantinidis K.T."/>
            <person name="Eloe-Fadrosh E.A."/>
            <person name="Kyrpides N.C."/>
            <person name="Woyke T."/>
        </authorList>
    </citation>
    <scope>NUCLEOTIDE SEQUENCE</scope>
    <source>
        <strain evidence="2">GVMAG-M-3300023179-63</strain>
    </source>
</reference>
<proteinExistence type="predicted"/>
<dbReference type="EMBL" id="MN739868">
    <property type="protein sequence ID" value="QHT75366.1"/>
    <property type="molecule type" value="Genomic_DNA"/>
</dbReference>
<evidence type="ECO:0000313" key="2">
    <source>
        <dbReference type="EMBL" id="QHT75366.1"/>
    </source>
</evidence>
<accession>A0A6C0H578</accession>
<protein>
    <submittedName>
        <fullName evidence="2">Uncharacterized protein</fullName>
    </submittedName>
</protein>
<keyword evidence="1" id="KW-1133">Transmembrane helix</keyword>
<feature type="transmembrane region" description="Helical" evidence="1">
    <location>
        <begin position="38"/>
        <end position="54"/>
    </location>
</feature>
<name>A0A6C0H578_9ZZZZ</name>
<evidence type="ECO:0000256" key="1">
    <source>
        <dbReference type="SAM" id="Phobius"/>
    </source>
</evidence>
<dbReference type="AlphaFoldDB" id="A0A6C0H578"/>
<sequence>MDFISNFFNSNVIANYLLNKYIKYTYIKLILNLLTNKFINILFYYIICVGMNMFH</sequence>